<organism evidence="1 2">
    <name type="scientific">Phycomyces blakesleeanus</name>
    <dbReference type="NCBI Taxonomy" id="4837"/>
    <lineage>
        <taxon>Eukaryota</taxon>
        <taxon>Fungi</taxon>
        <taxon>Fungi incertae sedis</taxon>
        <taxon>Mucoromycota</taxon>
        <taxon>Mucoromycotina</taxon>
        <taxon>Mucoromycetes</taxon>
        <taxon>Mucorales</taxon>
        <taxon>Phycomycetaceae</taxon>
        <taxon>Phycomyces</taxon>
    </lineage>
</organism>
<name>A0ABR3AY31_PHYBL</name>
<proteinExistence type="predicted"/>
<sequence>STINRLTYLKAVKHDVCLVSIDFPGLTSRTHDIIQLIETNPVIKKQKYP</sequence>
<gene>
    <name evidence="1" type="ORF">J3Q64DRAFT_1640227</name>
</gene>
<feature type="non-terminal residue" evidence="1">
    <location>
        <position position="1"/>
    </location>
</feature>
<protein>
    <submittedName>
        <fullName evidence="1">Uncharacterized protein</fullName>
    </submittedName>
</protein>
<reference evidence="1 2" key="1">
    <citation type="submission" date="2024-04" db="EMBL/GenBank/DDBJ databases">
        <title>Symmetric and asymmetric DNA N6-adenine methylation regulates different biological responses in Mucorales.</title>
        <authorList>
            <consortium name="Lawrence Berkeley National Laboratory"/>
            <person name="Lax C."/>
            <person name="Mondo S.J."/>
            <person name="Osorio-Concepcion M."/>
            <person name="Muszewska A."/>
            <person name="Corrochano-Luque M."/>
            <person name="Gutierrez G."/>
            <person name="Riley R."/>
            <person name="Lipzen A."/>
            <person name="Guo J."/>
            <person name="Hundley H."/>
            <person name="Amirebrahimi M."/>
            <person name="Ng V."/>
            <person name="Lorenzo-Gutierrez D."/>
            <person name="Binder U."/>
            <person name="Yang J."/>
            <person name="Song Y."/>
            <person name="Canovas D."/>
            <person name="Navarro E."/>
            <person name="Freitag M."/>
            <person name="Gabaldon T."/>
            <person name="Grigoriev I.V."/>
            <person name="Corrochano L.M."/>
            <person name="Nicolas F.E."/>
            <person name="Garre V."/>
        </authorList>
    </citation>
    <scope>NUCLEOTIDE SEQUENCE [LARGE SCALE GENOMIC DNA]</scope>
    <source>
        <strain evidence="1 2">L51</strain>
    </source>
</reference>
<evidence type="ECO:0000313" key="1">
    <source>
        <dbReference type="EMBL" id="KAL0085318.1"/>
    </source>
</evidence>
<comment type="caution">
    <text evidence="1">The sequence shown here is derived from an EMBL/GenBank/DDBJ whole genome shotgun (WGS) entry which is preliminary data.</text>
</comment>
<keyword evidence="2" id="KW-1185">Reference proteome</keyword>
<accession>A0ABR3AY31</accession>
<evidence type="ECO:0000313" key="2">
    <source>
        <dbReference type="Proteomes" id="UP001448207"/>
    </source>
</evidence>
<dbReference type="Proteomes" id="UP001448207">
    <property type="component" value="Unassembled WGS sequence"/>
</dbReference>
<dbReference type="EMBL" id="JBCLYO010000010">
    <property type="protein sequence ID" value="KAL0085318.1"/>
    <property type="molecule type" value="Genomic_DNA"/>
</dbReference>